<dbReference type="Proteomes" id="UP000017246">
    <property type="component" value="Unassembled WGS sequence"/>
</dbReference>
<gene>
    <name evidence="2" type="ORF">EmuJ_000997150</name>
</gene>
<evidence type="ECO:0000256" key="1">
    <source>
        <dbReference type="SAM" id="MobiDB-lite"/>
    </source>
</evidence>
<proteinExistence type="predicted"/>
<dbReference type="AlphaFoldDB" id="A0A068YCG0"/>
<name>A0A068YCG0_ECHMU</name>
<reference evidence="2" key="2">
    <citation type="submission" date="2015-11" db="EMBL/GenBank/DDBJ databases">
        <authorList>
            <person name="Zhang Y."/>
            <person name="Guo Z."/>
        </authorList>
    </citation>
    <scope>NUCLEOTIDE SEQUENCE</scope>
</reference>
<keyword evidence="3" id="KW-1185">Reference proteome</keyword>
<protein>
    <submittedName>
        <fullName evidence="2">Uncharacterized protein</fullName>
    </submittedName>
</protein>
<evidence type="ECO:0000313" key="2">
    <source>
        <dbReference type="EMBL" id="CDS42264.1"/>
    </source>
</evidence>
<dbReference type="OrthoDB" id="6268013at2759"/>
<accession>A0A068YCG0</accession>
<reference evidence="2" key="1">
    <citation type="journal article" date="2013" name="Nature">
        <title>The genomes of four tapeworm species reveal adaptations to parasitism.</title>
        <authorList>
            <person name="Tsai I.J."/>
            <person name="Zarowiecki M."/>
            <person name="Holroyd N."/>
            <person name="Garciarrubio A."/>
            <person name="Sanchez-Flores A."/>
            <person name="Brooks K.L."/>
            <person name="Tracey A."/>
            <person name="Bobes R.J."/>
            <person name="Fragoso G."/>
            <person name="Sciutto E."/>
            <person name="Aslett M."/>
            <person name="Beasley H."/>
            <person name="Bennett H.M."/>
            <person name="Cai J."/>
            <person name="Camicia F."/>
            <person name="Clark R."/>
            <person name="Cucher M."/>
            <person name="De Silva N."/>
            <person name="Day T.A."/>
            <person name="Deplazes P."/>
            <person name="Estrada K."/>
            <person name="Fernandez C."/>
            <person name="Holland P.W."/>
            <person name="Hou J."/>
            <person name="Hu S."/>
            <person name="Huckvale T."/>
            <person name="Hung S.S."/>
            <person name="Kamenetzky L."/>
            <person name="Keane J.A."/>
            <person name="Kiss F."/>
            <person name="Koziol U."/>
            <person name="Lambert O."/>
            <person name="Liu K."/>
            <person name="Luo X."/>
            <person name="Luo Y."/>
            <person name="Macchiaroli N."/>
            <person name="Nichol S."/>
            <person name="Paps J."/>
            <person name="Parkinson J."/>
            <person name="Pouchkina-Stantcheva N."/>
            <person name="Riddiford N."/>
            <person name="Rosenzvit M."/>
            <person name="Salinas G."/>
            <person name="Wasmuth J.D."/>
            <person name="Zamanian M."/>
            <person name="Zheng Y."/>
            <person name="Cai X."/>
            <person name="Soberon X."/>
            <person name="Olson P.D."/>
            <person name="Laclette J.P."/>
            <person name="Brehm K."/>
            <person name="Berriman M."/>
            <person name="Garciarrubio A."/>
            <person name="Bobes R.J."/>
            <person name="Fragoso G."/>
            <person name="Sanchez-Flores A."/>
            <person name="Estrada K."/>
            <person name="Cevallos M.A."/>
            <person name="Morett E."/>
            <person name="Gonzalez V."/>
            <person name="Portillo T."/>
            <person name="Ochoa-Leyva A."/>
            <person name="Jose M.V."/>
            <person name="Sciutto E."/>
            <person name="Landa A."/>
            <person name="Jimenez L."/>
            <person name="Valdes V."/>
            <person name="Carrero J.C."/>
            <person name="Larralde C."/>
            <person name="Morales-Montor J."/>
            <person name="Limon-Lason J."/>
            <person name="Soberon X."/>
            <person name="Laclette J.P."/>
        </authorList>
    </citation>
    <scope>NUCLEOTIDE SEQUENCE [LARGE SCALE GENOMIC DNA]</scope>
</reference>
<evidence type="ECO:0000313" key="3">
    <source>
        <dbReference type="Proteomes" id="UP000017246"/>
    </source>
</evidence>
<organism evidence="2 3">
    <name type="scientific">Echinococcus multilocularis</name>
    <name type="common">Fox tapeworm</name>
    <dbReference type="NCBI Taxonomy" id="6211"/>
    <lineage>
        <taxon>Eukaryota</taxon>
        <taxon>Metazoa</taxon>
        <taxon>Spiralia</taxon>
        <taxon>Lophotrochozoa</taxon>
        <taxon>Platyhelminthes</taxon>
        <taxon>Cestoda</taxon>
        <taxon>Eucestoda</taxon>
        <taxon>Cyclophyllidea</taxon>
        <taxon>Taeniidae</taxon>
        <taxon>Echinococcus</taxon>
    </lineage>
</organism>
<dbReference type="EMBL" id="LN902842">
    <property type="protein sequence ID" value="CDS42264.1"/>
    <property type="molecule type" value="Genomic_DNA"/>
</dbReference>
<feature type="region of interest" description="Disordered" evidence="1">
    <location>
        <begin position="111"/>
        <end position="146"/>
    </location>
</feature>
<sequence length="304" mass="33557">MSVGDFGDWEDQISPSDISLAAQKTRRKSIRRSMMVIPTSSDPPIGYSSPKIVVRRKSLGAALKDDCVSHISSTFVPPHSVSSLGEQDRERVNTHLAQPLILAPFSPPVPTGPVTASSPHSHVEGALFSGSSTKSPSHRSAQHSQYQKIPVLSDLKPIPNSIDALFESYERELSAWPRFLDRLEREASSPLQTPCIKLEEMMDNSMLSPFAEFISSDKSSSTVSELQRRTKHAYRSVIAGLVRTKLAYKKLKYWVAALERQNAALRHAKLKDLLPNLVSNPSPMNAGDLLAFIPYLRESGEPSL</sequence>
<dbReference type="OMA" id="RRTKHAY"/>